<sequence>MPRSTAAEIMDDPGQSEADFDAALADLARINRMTFARAPLLRFLDRVAAAQPGQPLSVLDVGAGGGDALRAVAAWGARRGVALELWGLDRSPWAEAHAIRQATPARWITADLFDLPEARRFDVVVCGLFAHHLDDATLVRFLRWLPAHARRRWLILDLHRHPVPWAAVWAGTRLLRMHPMVCHDGPISVARGFSRADWTRLIAAAGVQASPRWVLPFRWAVEGPGAAGPGG</sequence>
<dbReference type="SUPFAM" id="SSF53335">
    <property type="entry name" value="S-adenosyl-L-methionine-dependent methyltransferases"/>
    <property type="match status" value="1"/>
</dbReference>
<keyword evidence="2" id="KW-0489">Methyltransferase</keyword>
<keyword evidence="3" id="KW-1185">Reference proteome</keyword>
<dbReference type="Proteomes" id="UP000765160">
    <property type="component" value="Unassembled WGS sequence"/>
</dbReference>
<evidence type="ECO:0000313" key="3">
    <source>
        <dbReference type="Proteomes" id="UP000765160"/>
    </source>
</evidence>
<dbReference type="RefSeq" id="WP_168054573.1">
    <property type="nucleotide sequence ID" value="NZ_JAATJR010000009.1"/>
</dbReference>
<name>A0ABX1F7G8_9PROT</name>
<dbReference type="InterPro" id="IPR029063">
    <property type="entry name" value="SAM-dependent_MTases_sf"/>
</dbReference>
<dbReference type="GO" id="GO:0032259">
    <property type="term" value="P:methylation"/>
    <property type="evidence" value="ECO:0007669"/>
    <property type="project" value="UniProtKB-KW"/>
</dbReference>
<evidence type="ECO:0000313" key="2">
    <source>
        <dbReference type="EMBL" id="NKE48309.1"/>
    </source>
</evidence>
<dbReference type="Gene3D" id="3.40.50.150">
    <property type="entry name" value="Vaccinia Virus protein VP39"/>
    <property type="match status" value="1"/>
</dbReference>
<dbReference type="CDD" id="cd02440">
    <property type="entry name" value="AdoMet_MTases"/>
    <property type="match status" value="1"/>
</dbReference>
<keyword evidence="2" id="KW-0808">Transferase</keyword>
<comment type="caution">
    <text evidence="2">The sequence shown here is derived from an EMBL/GenBank/DDBJ whole genome shotgun (WGS) entry which is preliminary data.</text>
</comment>
<dbReference type="Pfam" id="PF13649">
    <property type="entry name" value="Methyltransf_25"/>
    <property type="match status" value="1"/>
</dbReference>
<gene>
    <name evidence="2" type="ORF">HB662_26270</name>
</gene>
<protein>
    <submittedName>
        <fullName evidence="2">Methyltransferase domain-containing protein</fullName>
    </submittedName>
</protein>
<dbReference type="EMBL" id="JAAVTX010000009">
    <property type="protein sequence ID" value="NKE48309.1"/>
    <property type="molecule type" value="Genomic_DNA"/>
</dbReference>
<proteinExistence type="predicted"/>
<accession>A0ABX1F7G8</accession>
<reference evidence="2 3" key="1">
    <citation type="submission" date="2020-03" db="EMBL/GenBank/DDBJ databases">
        <title>Roseomonas selenitidurans sp. nov. isolated from soil.</title>
        <authorList>
            <person name="Liu H."/>
        </authorList>
    </citation>
    <scope>NUCLEOTIDE SEQUENCE [LARGE SCALE GENOMIC DNA]</scope>
    <source>
        <strain evidence="2 3">JCM 15073</strain>
    </source>
</reference>
<dbReference type="GO" id="GO:0008168">
    <property type="term" value="F:methyltransferase activity"/>
    <property type="evidence" value="ECO:0007669"/>
    <property type="project" value="UniProtKB-KW"/>
</dbReference>
<evidence type="ECO:0000259" key="1">
    <source>
        <dbReference type="Pfam" id="PF13649"/>
    </source>
</evidence>
<organism evidence="2 3">
    <name type="scientific">Falsiroseomonas frigidaquae</name>
    <dbReference type="NCBI Taxonomy" id="487318"/>
    <lineage>
        <taxon>Bacteria</taxon>
        <taxon>Pseudomonadati</taxon>
        <taxon>Pseudomonadota</taxon>
        <taxon>Alphaproteobacteria</taxon>
        <taxon>Acetobacterales</taxon>
        <taxon>Roseomonadaceae</taxon>
        <taxon>Falsiroseomonas</taxon>
    </lineage>
</organism>
<dbReference type="InterPro" id="IPR041698">
    <property type="entry name" value="Methyltransf_25"/>
</dbReference>
<feature type="domain" description="Methyltransferase" evidence="1">
    <location>
        <begin position="58"/>
        <end position="143"/>
    </location>
</feature>